<reference evidence="3" key="1">
    <citation type="submission" date="2017-06" db="EMBL/GenBank/DDBJ databases">
        <authorList>
            <person name="Varghese N."/>
            <person name="Submissions S."/>
        </authorList>
    </citation>
    <scope>NUCLEOTIDE SEQUENCE [LARGE SCALE GENOMIC DNA]</scope>
    <source>
        <strain evidence="3">DSM 137</strain>
    </source>
</reference>
<dbReference type="InterPro" id="IPR000257">
    <property type="entry name" value="Uroporphyrinogen_deCOase"/>
</dbReference>
<dbReference type="OrthoDB" id="8452307at2"/>
<dbReference type="NCBIfam" id="NF004889">
    <property type="entry name" value="PRK06252.1"/>
    <property type="match status" value="1"/>
</dbReference>
<dbReference type="EMBL" id="FYDG01000001">
    <property type="protein sequence ID" value="SNB52221.1"/>
    <property type="molecule type" value="Genomic_DNA"/>
</dbReference>
<dbReference type="AlphaFoldDB" id="A0A212PYN6"/>
<dbReference type="SUPFAM" id="SSF51726">
    <property type="entry name" value="UROD/MetE-like"/>
    <property type="match status" value="1"/>
</dbReference>
<evidence type="ECO:0000313" key="3">
    <source>
        <dbReference type="Proteomes" id="UP000198418"/>
    </source>
</evidence>
<keyword evidence="3" id="KW-1185">Reference proteome</keyword>
<protein>
    <submittedName>
        <fullName evidence="2">[methyl-Co(III) methanol-specific corrinoid protein]:coenzyme M methyltransferase</fullName>
    </submittedName>
</protein>
<dbReference type="InterPro" id="IPR052024">
    <property type="entry name" value="Methanogen_methyltrans"/>
</dbReference>
<proteinExistence type="predicted"/>
<dbReference type="PANTHER" id="PTHR47099:SF1">
    <property type="entry name" value="METHYLCOBAMIDE:COM METHYLTRANSFERASE MTBA"/>
    <property type="match status" value="1"/>
</dbReference>
<dbReference type="GO" id="GO:0004853">
    <property type="term" value="F:uroporphyrinogen decarboxylase activity"/>
    <property type="evidence" value="ECO:0007669"/>
    <property type="project" value="InterPro"/>
</dbReference>
<sequence length="348" mass="36346">MTLTRRERFLRALAHQPVDRPPVICTGGSMTATPEQVVALSGHTLPEAHGDAAAMAGLALAAARITGFESVGVPLCVTVEAEIFGAQIDLGDARTEARIVREPHTSVVDVVAPPVEELLRRGRAAVSVEAVRLLARDAGDLPIIANLIGPVSIAASVVEPIAFLRELRTRPQETATLSAHATDFLIAWARRLIEAGADAIAIHEDTATPALVGPRTFETAVFPHLQRLVAAIHAAGGRALLHMCGALGKSATSVARLDLDGYIPDASLSPAELREALPGVALIGNISTFLLHQGQPAPIAKLAARLAGPGGFDALSPTCGMSSITPLENIRAMTLGAQNLCEQESLHV</sequence>
<gene>
    <name evidence="2" type="ORF">SAMN06265338_101209</name>
</gene>
<dbReference type="RefSeq" id="WP_088518707.1">
    <property type="nucleotide sequence ID" value="NZ_FYDG01000001.1"/>
</dbReference>
<dbReference type="Pfam" id="PF01208">
    <property type="entry name" value="URO-D"/>
    <property type="match status" value="1"/>
</dbReference>
<keyword evidence="2" id="KW-0808">Transferase</keyword>
<name>A0A212PYN6_RHOAC</name>
<dbReference type="InterPro" id="IPR038071">
    <property type="entry name" value="UROD/MetE-like_sf"/>
</dbReference>
<dbReference type="Proteomes" id="UP000198418">
    <property type="component" value="Unassembled WGS sequence"/>
</dbReference>
<dbReference type="PANTHER" id="PTHR47099">
    <property type="entry name" value="METHYLCOBAMIDE:COM METHYLTRANSFERASE MTBA"/>
    <property type="match status" value="1"/>
</dbReference>
<dbReference type="Gene3D" id="3.20.20.210">
    <property type="match status" value="1"/>
</dbReference>
<feature type="domain" description="Uroporphyrinogen decarboxylase (URO-D)" evidence="1">
    <location>
        <begin position="4"/>
        <end position="334"/>
    </location>
</feature>
<evidence type="ECO:0000313" key="2">
    <source>
        <dbReference type="EMBL" id="SNB52221.1"/>
    </source>
</evidence>
<evidence type="ECO:0000259" key="1">
    <source>
        <dbReference type="Pfam" id="PF01208"/>
    </source>
</evidence>
<dbReference type="GO" id="GO:0032259">
    <property type="term" value="P:methylation"/>
    <property type="evidence" value="ECO:0007669"/>
    <property type="project" value="UniProtKB-KW"/>
</dbReference>
<dbReference type="GO" id="GO:0006779">
    <property type="term" value="P:porphyrin-containing compound biosynthetic process"/>
    <property type="evidence" value="ECO:0007669"/>
    <property type="project" value="InterPro"/>
</dbReference>
<dbReference type="GO" id="GO:0008168">
    <property type="term" value="F:methyltransferase activity"/>
    <property type="evidence" value="ECO:0007669"/>
    <property type="project" value="UniProtKB-KW"/>
</dbReference>
<keyword evidence="2" id="KW-0489">Methyltransferase</keyword>
<accession>A0A212PYN6</accession>
<organism evidence="2 3">
    <name type="scientific">Rhodoblastus acidophilus</name>
    <name type="common">Rhodopseudomonas acidophila</name>
    <dbReference type="NCBI Taxonomy" id="1074"/>
    <lineage>
        <taxon>Bacteria</taxon>
        <taxon>Pseudomonadati</taxon>
        <taxon>Pseudomonadota</taxon>
        <taxon>Alphaproteobacteria</taxon>
        <taxon>Hyphomicrobiales</taxon>
        <taxon>Rhodoblastaceae</taxon>
        <taxon>Rhodoblastus</taxon>
    </lineage>
</organism>